<dbReference type="AlphaFoldDB" id="A0A7H9HNX0"/>
<evidence type="ECO:0000259" key="2">
    <source>
        <dbReference type="PROSITE" id="PS50076"/>
    </source>
</evidence>
<reference evidence="3 4" key="1">
    <citation type="submission" date="2020-06" db="EMBL/GenBank/DDBJ databases">
        <title>The yeast mating-type switching endonuclease HO is a domesticated member of an unorthodox homing genetic element family.</title>
        <authorList>
            <person name="Coughlan A.Y."/>
            <person name="Lombardi L."/>
            <person name="Braun-Galleani S."/>
            <person name="Martos A.R."/>
            <person name="Galeote V."/>
            <person name="Bigey F."/>
            <person name="Dequin S."/>
            <person name="Byrne K.P."/>
            <person name="Wolfe K.H."/>
        </authorList>
    </citation>
    <scope>NUCLEOTIDE SEQUENCE [LARGE SCALE GENOMIC DNA]</scope>
    <source>
        <strain evidence="3 4">CBS2947</strain>
    </source>
</reference>
<dbReference type="SMART" id="SM00271">
    <property type="entry name" value="DnaJ"/>
    <property type="match status" value="1"/>
</dbReference>
<dbReference type="PANTHER" id="PTHR43908">
    <property type="entry name" value="AT29763P-RELATED"/>
    <property type="match status" value="1"/>
</dbReference>
<dbReference type="OrthoDB" id="10250354at2759"/>
<dbReference type="PANTHER" id="PTHR43908:SF3">
    <property type="entry name" value="AT29763P-RELATED"/>
    <property type="match status" value="1"/>
</dbReference>
<organism evidence="3 4">
    <name type="scientific">Torulaspora globosa</name>
    <dbReference type="NCBI Taxonomy" id="48254"/>
    <lineage>
        <taxon>Eukaryota</taxon>
        <taxon>Fungi</taxon>
        <taxon>Dikarya</taxon>
        <taxon>Ascomycota</taxon>
        <taxon>Saccharomycotina</taxon>
        <taxon>Saccharomycetes</taxon>
        <taxon>Saccharomycetales</taxon>
        <taxon>Saccharomycetaceae</taxon>
        <taxon>Torulaspora</taxon>
    </lineage>
</organism>
<dbReference type="EMBL" id="CP059268">
    <property type="protein sequence ID" value="QLQ79003.1"/>
    <property type="molecule type" value="Genomic_DNA"/>
</dbReference>
<dbReference type="GO" id="GO:0005789">
    <property type="term" value="C:endoplasmic reticulum membrane"/>
    <property type="evidence" value="ECO:0007669"/>
    <property type="project" value="TreeGrafter"/>
</dbReference>
<dbReference type="SUPFAM" id="SSF46565">
    <property type="entry name" value="Chaperone J-domain"/>
    <property type="match status" value="1"/>
</dbReference>
<dbReference type="Gene3D" id="1.10.287.110">
    <property type="entry name" value="DnaJ domain"/>
    <property type="match status" value="1"/>
</dbReference>
<sequence>MSSSPDISLDLTTHYSILGLSSDATESDIHKSYMKLARLLHPDKSKSDAGAEQFKLISHAHYILMDKEQRVKYDKTLHTKGLWGYLPKENYYKHVRTTQKDGKHAKLERKMQQAANRHKPYEQQPYGFGTENSRTSNLHPKVPIFQCFNLKNYQRKQRSARERTPERPNAPDSFNVFMQRPVEKAAEAVVVDEQKGRPSPPSNEDTVDQGRTRSYAKKAETMGNSNEGNRDKEGREEEDEEIQEVGNLRWKMHKADTSYTSDGAPDSPFSDNRHRHYARKKHETTVRDRRSASPVKSTPTTDSPGMSESWNGLKDILNNFPSKEPKIQHNNQRYAKEEKELLSSLRNPSIKTRKAYEGSIRLEELNNSLPPNDDFFDMHKVSDILDDVPTVKRIKRASFPSDSTDIEMSSPPKSQISRLQLKNSAYSPHTSKTLHMPVNEPLPKIYKKDIISMDQYKINPQVAQWELPQMPIFQCNLLDTNEVEHCKRSVIEFNAMCNALKQKLLAIMHDRVNADRDLDERLVKIENAANWVACKDFDFEVINKLSELQNRQRIVAQSFLSLLNSVYATDH</sequence>
<feature type="domain" description="J" evidence="2">
    <location>
        <begin position="13"/>
        <end position="77"/>
    </location>
</feature>
<evidence type="ECO:0000313" key="4">
    <source>
        <dbReference type="Proteomes" id="UP000510647"/>
    </source>
</evidence>
<dbReference type="Proteomes" id="UP000510647">
    <property type="component" value="Chromosome 2"/>
</dbReference>
<proteinExistence type="predicted"/>
<dbReference type="CDD" id="cd06257">
    <property type="entry name" value="DnaJ"/>
    <property type="match status" value="1"/>
</dbReference>
<dbReference type="PRINTS" id="PR00625">
    <property type="entry name" value="JDOMAIN"/>
</dbReference>
<dbReference type="PROSITE" id="PS50076">
    <property type="entry name" value="DNAJ_2"/>
    <property type="match status" value="1"/>
</dbReference>
<protein>
    <recommendedName>
        <fullName evidence="2">J domain-containing protein</fullName>
    </recommendedName>
</protein>
<dbReference type="GO" id="GO:0030544">
    <property type="term" value="F:Hsp70 protein binding"/>
    <property type="evidence" value="ECO:0007669"/>
    <property type="project" value="TreeGrafter"/>
</dbReference>
<dbReference type="Pfam" id="PF00226">
    <property type="entry name" value="DnaJ"/>
    <property type="match status" value="1"/>
</dbReference>
<feature type="compositionally biased region" description="Polar residues" evidence="1">
    <location>
        <begin position="294"/>
        <end position="310"/>
    </location>
</feature>
<dbReference type="InterPro" id="IPR001623">
    <property type="entry name" value="DnaJ_domain"/>
</dbReference>
<feature type="compositionally biased region" description="Basic residues" evidence="1">
    <location>
        <begin position="273"/>
        <end position="282"/>
    </location>
</feature>
<dbReference type="InterPro" id="IPR036869">
    <property type="entry name" value="J_dom_sf"/>
</dbReference>
<gene>
    <name evidence="3" type="ORF">HG537_0B03500</name>
</gene>
<feature type="compositionally biased region" description="Basic and acidic residues" evidence="1">
    <location>
        <begin position="181"/>
        <end position="196"/>
    </location>
</feature>
<accession>A0A7H9HNX0</accession>
<name>A0A7H9HNX0_9SACH</name>
<keyword evidence="4" id="KW-1185">Reference proteome</keyword>
<dbReference type="GO" id="GO:0071218">
    <property type="term" value="P:cellular response to misfolded protein"/>
    <property type="evidence" value="ECO:0007669"/>
    <property type="project" value="TreeGrafter"/>
</dbReference>
<feature type="region of interest" description="Disordered" evidence="1">
    <location>
        <begin position="155"/>
        <end position="243"/>
    </location>
</feature>
<feature type="region of interest" description="Disordered" evidence="1">
    <location>
        <begin position="257"/>
        <end position="310"/>
    </location>
</feature>
<evidence type="ECO:0000256" key="1">
    <source>
        <dbReference type="SAM" id="MobiDB-lite"/>
    </source>
</evidence>
<evidence type="ECO:0000313" key="3">
    <source>
        <dbReference type="EMBL" id="QLQ79003.1"/>
    </source>
</evidence>
<dbReference type="InterPro" id="IPR051100">
    <property type="entry name" value="DnaJ_subfamily_B/C"/>
</dbReference>